<sequence length="125" mass="13575">MATDHAHDHSDHAARFRDRFWISLVLAVPVVAASPMFADLLGYGVPGWASWIPPTLGPVLYLYGGWPFLTGAVGEVRSRRPGMMTLVALAITVAAVASTATTLGLFMLDFWWELALLVVVMLLGH</sequence>
<evidence type="ECO:0008006" key="4">
    <source>
        <dbReference type="Google" id="ProtNLM"/>
    </source>
</evidence>
<gene>
    <name evidence="2" type="ORF">PHY01_13130</name>
</gene>
<dbReference type="RefSeq" id="WP_246085738.1">
    <property type="nucleotide sequence ID" value="NZ_BAAARZ010000001.1"/>
</dbReference>
<name>A0A4Y3WLV1_9PSEU</name>
<keyword evidence="1" id="KW-0812">Transmembrane</keyword>
<feature type="transmembrane region" description="Helical" evidence="1">
    <location>
        <begin position="86"/>
        <end position="112"/>
    </location>
</feature>
<evidence type="ECO:0000313" key="2">
    <source>
        <dbReference type="EMBL" id="GEC19030.1"/>
    </source>
</evidence>
<feature type="transmembrane region" description="Helical" evidence="1">
    <location>
        <begin position="20"/>
        <end position="38"/>
    </location>
</feature>
<keyword evidence="1" id="KW-1133">Transmembrane helix</keyword>
<dbReference type="Proteomes" id="UP000320338">
    <property type="component" value="Unassembled WGS sequence"/>
</dbReference>
<evidence type="ECO:0000313" key="3">
    <source>
        <dbReference type="Proteomes" id="UP000320338"/>
    </source>
</evidence>
<accession>A0A4Y3WLV1</accession>
<keyword evidence="1" id="KW-0472">Membrane</keyword>
<proteinExistence type="predicted"/>
<dbReference type="EMBL" id="BJNG01000012">
    <property type="protein sequence ID" value="GEC19030.1"/>
    <property type="molecule type" value="Genomic_DNA"/>
</dbReference>
<reference evidence="2 3" key="1">
    <citation type="submission" date="2019-06" db="EMBL/GenBank/DDBJ databases">
        <title>Whole genome shotgun sequence of Pseudonocardia hydrocarbonoxydans NBRC 14498.</title>
        <authorList>
            <person name="Hosoyama A."/>
            <person name="Uohara A."/>
            <person name="Ohji S."/>
            <person name="Ichikawa N."/>
        </authorList>
    </citation>
    <scope>NUCLEOTIDE SEQUENCE [LARGE SCALE GENOMIC DNA]</scope>
    <source>
        <strain evidence="2 3">NBRC 14498</strain>
    </source>
</reference>
<protein>
    <recommendedName>
        <fullName evidence="4">Heavy metal translocating P-type ATPase</fullName>
    </recommendedName>
</protein>
<keyword evidence="3" id="KW-1185">Reference proteome</keyword>
<feature type="transmembrane region" description="Helical" evidence="1">
    <location>
        <begin position="58"/>
        <end position="74"/>
    </location>
</feature>
<evidence type="ECO:0000256" key="1">
    <source>
        <dbReference type="SAM" id="Phobius"/>
    </source>
</evidence>
<comment type="caution">
    <text evidence="2">The sequence shown here is derived from an EMBL/GenBank/DDBJ whole genome shotgun (WGS) entry which is preliminary data.</text>
</comment>
<dbReference type="AlphaFoldDB" id="A0A4Y3WLV1"/>
<organism evidence="2 3">
    <name type="scientific">Pseudonocardia hydrocarbonoxydans</name>
    <dbReference type="NCBI Taxonomy" id="76726"/>
    <lineage>
        <taxon>Bacteria</taxon>
        <taxon>Bacillati</taxon>
        <taxon>Actinomycetota</taxon>
        <taxon>Actinomycetes</taxon>
        <taxon>Pseudonocardiales</taxon>
        <taxon>Pseudonocardiaceae</taxon>
        <taxon>Pseudonocardia</taxon>
    </lineage>
</organism>